<reference evidence="2 3" key="1">
    <citation type="submission" date="2021-06" db="EMBL/GenBank/DDBJ databases">
        <authorList>
            <person name="Kallberg Y."/>
            <person name="Tangrot J."/>
            <person name="Rosling A."/>
        </authorList>
    </citation>
    <scope>NUCLEOTIDE SEQUENCE [LARGE SCALE GENOMIC DNA]</scope>
    <source>
        <strain evidence="2 3">120-4 pot B 10/14</strain>
    </source>
</reference>
<dbReference type="Proteomes" id="UP000789901">
    <property type="component" value="Unassembled WGS sequence"/>
</dbReference>
<feature type="region of interest" description="Disordered" evidence="1">
    <location>
        <begin position="1"/>
        <end position="21"/>
    </location>
</feature>
<proteinExistence type="predicted"/>
<dbReference type="Gene3D" id="3.30.70.330">
    <property type="match status" value="1"/>
</dbReference>
<evidence type="ECO:0000313" key="3">
    <source>
        <dbReference type="Proteomes" id="UP000789901"/>
    </source>
</evidence>
<dbReference type="EMBL" id="CAJVQB010034103">
    <property type="protein sequence ID" value="CAG8820715.1"/>
    <property type="molecule type" value="Genomic_DNA"/>
</dbReference>
<feature type="non-terminal residue" evidence="2">
    <location>
        <position position="1"/>
    </location>
</feature>
<evidence type="ECO:0000313" key="2">
    <source>
        <dbReference type="EMBL" id="CAG8820715.1"/>
    </source>
</evidence>
<comment type="caution">
    <text evidence="2">The sequence shown here is derived from an EMBL/GenBank/DDBJ whole genome shotgun (WGS) entry which is preliminary data.</text>
</comment>
<dbReference type="SUPFAM" id="SSF54928">
    <property type="entry name" value="RNA-binding domain, RBD"/>
    <property type="match status" value="1"/>
</dbReference>
<dbReference type="InterPro" id="IPR035979">
    <property type="entry name" value="RBD_domain_sf"/>
</dbReference>
<name>A0ABN7W7Q0_GIGMA</name>
<keyword evidence="3" id="KW-1185">Reference proteome</keyword>
<protein>
    <submittedName>
        <fullName evidence="2">13611_t:CDS:1</fullName>
    </submittedName>
</protein>
<gene>
    <name evidence="2" type="ORF">GMARGA_LOCUS27648</name>
</gene>
<sequence length="220" mass="25548">SAKSEQGIELPISQEESLTSKESNMIKNKEILQESGKSKIKTNCKQISILDKENLQRNEHKSIKYFTLWDLPNSISNRYIIAIVKNMDKVWEVQIRYGRNNKTRAELAIEMNRKKYEEVVKNMWSLPLINGSLARFTPGSSDNSILEKRRIYYARLKNVPKNAKEVLLLRQICHLGVKTVHIFNNKNGNRKEVAVVEFTNKQEKEKAASSKAFYFNTKLQ</sequence>
<evidence type="ECO:0000256" key="1">
    <source>
        <dbReference type="SAM" id="MobiDB-lite"/>
    </source>
</evidence>
<organism evidence="2 3">
    <name type="scientific">Gigaspora margarita</name>
    <dbReference type="NCBI Taxonomy" id="4874"/>
    <lineage>
        <taxon>Eukaryota</taxon>
        <taxon>Fungi</taxon>
        <taxon>Fungi incertae sedis</taxon>
        <taxon>Mucoromycota</taxon>
        <taxon>Glomeromycotina</taxon>
        <taxon>Glomeromycetes</taxon>
        <taxon>Diversisporales</taxon>
        <taxon>Gigasporaceae</taxon>
        <taxon>Gigaspora</taxon>
    </lineage>
</organism>
<dbReference type="InterPro" id="IPR012677">
    <property type="entry name" value="Nucleotide-bd_a/b_plait_sf"/>
</dbReference>
<accession>A0ABN7W7Q0</accession>